<gene>
    <name evidence="1" type="ORF">HPB52_021970</name>
</gene>
<evidence type="ECO:0000313" key="1">
    <source>
        <dbReference type="EMBL" id="KAH7944611.1"/>
    </source>
</evidence>
<organism evidence="1 2">
    <name type="scientific">Rhipicephalus sanguineus</name>
    <name type="common">Brown dog tick</name>
    <name type="synonym">Ixodes sanguineus</name>
    <dbReference type="NCBI Taxonomy" id="34632"/>
    <lineage>
        <taxon>Eukaryota</taxon>
        <taxon>Metazoa</taxon>
        <taxon>Ecdysozoa</taxon>
        <taxon>Arthropoda</taxon>
        <taxon>Chelicerata</taxon>
        <taxon>Arachnida</taxon>
        <taxon>Acari</taxon>
        <taxon>Parasitiformes</taxon>
        <taxon>Ixodida</taxon>
        <taxon>Ixodoidea</taxon>
        <taxon>Ixodidae</taxon>
        <taxon>Rhipicephalinae</taxon>
        <taxon>Rhipicephalus</taxon>
        <taxon>Rhipicephalus</taxon>
    </lineage>
</organism>
<comment type="caution">
    <text evidence="1">The sequence shown here is derived from an EMBL/GenBank/DDBJ whole genome shotgun (WGS) entry which is preliminary data.</text>
</comment>
<keyword evidence="2" id="KW-1185">Reference proteome</keyword>
<dbReference type="EMBL" id="JABSTV010001253">
    <property type="protein sequence ID" value="KAH7944611.1"/>
    <property type="molecule type" value="Genomic_DNA"/>
</dbReference>
<dbReference type="AlphaFoldDB" id="A0A9D4PK07"/>
<reference evidence="1" key="2">
    <citation type="submission" date="2021-09" db="EMBL/GenBank/DDBJ databases">
        <authorList>
            <person name="Jia N."/>
            <person name="Wang J."/>
            <person name="Shi W."/>
            <person name="Du L."/>
            <person name="Sun Y."/>
            <person name="Zhan W."/>
            <person name="Jiang J."/>
            <person name="Wang Q."/>
            <person name="Zhang B."/>
            <person name="Ji P."/>
            <person name="Sakyi L.B."/>
            <person name="Cui X."/>
            <person name="Yuan T."/>
            <person name="Jiang B."/>
            <person name="Yang W."/>
            <person name="Lam T.T.-Y."/>
            <person name="Chang Q."/>
            <person name="Ding S."/>
            <person name="Wang X."/>
            <person name="Zhu J."/>
            <person name="Ruan X."/>
            <person name="Zhao L."/>
            <person name="Wei J."/>
            <person name="Que T."/>
            <person name="Du C."/>
            <person name="Cheng J."/>
            <person name="Dai P."/>
            <person name="Han X."/>
            <person name="Huang E."/>
            <person name="Gao Y."/>
            <person name="Liu J."/>
            <person name="Shao H."/>
            <person name="Ye R."/>
            <person name="Li L."/>
            <person name="Wei W."/>
            <person name="Wang X."/>
            <person name="Wang C."/>
            <person name="Huo Q."/>
            <person name="Li W."/>
            <person name="Guo W."/>
            <person name="Chen H."/>
            <person name="Chen S."/>
            <person name="Zhou L."/>
            <person name="Zhou L."/>
            <person name="Ni X."/>
            <person name="Tian J."/>
            <person name="Zhou Y."/>
            <person name="Sheng Y."/>
            <person name="Liu T."/>
            <person name="Pan Y."/>
            <person name="Xia L."/>
            <person name="Li J."/>
            <person name="Zhao F."/>
            <person name="Cao W."/>
        </authorList>
    </citation>
    <scope>NUCLEOTIDE SEQUENCE</scope>
    <source>
        <strain evidence="1">Rsan-2018</strain>
        <tissue evidence="1">Larvae</tissue>
    </source>
</reference>
<reference evidence="1" key="1">
    <citation type="journal article" date="2020" name="Cell">
        <title>Large-Scale Comparative Analyses of Tick Genomes Elucidate Their Genetic Diversity and Vector Capacities.</title>
        <authorList>
            <consortium name="Tick Genome and Microbiome Consortium (TIGMIC)"/>
            <person name="Jia N."/>
            <person name="Wang J."/>
            <person name="Shi W."/>
            <person name="Du L."/>
            <person name="Sun Y."/>
            <person name="Zhan W."/>
            <person name="Jiang J.F."/>
            <person name="Wang Q."/>
            <person name="Zhang B."/>
            <person name="Ji P."/>
            <person name="Bell-Sakyi L."/>
            <person name="Cui X.M."/>
            <person name="Yuan T.T."/>
            <person name="Jiang B.G."/>
            <person name="Yang W.F."/>
            <person name="Lam T.T."/>
            <person name="Chang Q.C."/>
            <person name="Ding S.J."/>
            <person name="Wang X.J."/>
            <person name="Zhu J.G."/>
            <person name="Ruan X.D."/>
            <person name="Zhao L."/>
            <person name="Wei J.T."/>
            <person name="Ye R.Z."/>
            <person name="Que T.C."/>
            <person name="Du C.H."/>
            <person name="Zhou Y.H."/>
            <person name="Cheng J.X."/>
            <person name="Dai P.F."/>
            <person name="Guo W.B."/>
            <person name="Han X.H."/>
            <person name="Huang E.J."/>
            <person name="Li L.F."/>
            <person name="Wei W."/>
            <person name="Gao Y.C."/>
            <person name="Liu J.Z."/>
            <person name="Shao H.Z."/>
            <person name="Wang X."/>
            <person name="Wang C.C."/>
            <person name="Yang T.C."/>
            <person name="Huo Q.B."/>
            <person name="Li W."/>
            <person name="Chen H.Y."/>
            <person name="Chen S.E."/>
            <person name="Zhou L.G."/>
            <person name="Ni X.B."/>
            <person name="Tian J.H."/>
            <person name="Sheng Y."/>
            <person name="Liu T."/>
            <person name="Pan Y.S."/>
            <person name="Xia L.Y."/>
            <person name="Li J."/>
            <person name="Zhao F."/>
            <person name="Cao W.C."/>
        </authorList>
    </citation>
    <scope>NUCLEOTIDE SEQUENCE</scope>
    <source>
        <strain evidence="1">Rsan-2018</strain>
    </source>
</reference>
<name>A0A9D4PK07_RHISA</name>
<evidence type="ECO:0000313" key="2">
    <source>
        <dbReference type="Proteomes" id="UP000821837"/>
    </source>
</evidence>
<proteinExistence type="predicted"/>
<dbReference type="Proteomes" id="UP000821837">
    <property type="component" value="Unassembled WGS sequence"/>
</dbReference>
<sequence length="41" mass="4689">MVDSVDEAAPRLEEHRCRMRRRGLMIEPQNGPGFCDCDNAI</sequence>
<accession>A0A9D4PK07</accession>
<protein>
    <submittedName>
        <fullName evidence="1">Uncharacterized protein</fullName>
    </submittedName>
</protein>